<dbReference type="Pfam" id="PF01300">
    <property type="entry name" value="Sua5_yciO_yrdC"/>
    <property type="match status" value="1"/>
</dbReference>
<evidence type="ECO:0000256" key="8">
    <source>
        <dbReference type="ARBA" id="ARBA00022741"/>
    </source>
</evidence>
<keyword evidence="5" id="KW-0808">Transferase</keyword>
<keyword evidence="4" id="KW-0963">Cytoplasm</keyword>
<dbReference type="AlphaFoldDB" id="A0A7T0C2P5"/>
<dbReference type="GO" id="GO:0005737">
    <property type="term" value="C:cytoplasm"/>
    <property type="evidence" value="ECO:0007669"/>
    <property type="project" value="UniProtKB-SubCell"/>
</dbReference>
<evidence type="ECO:0000256" key="7">
    <source>
        <dbReference type="ARBA" id="ARBA00022695"/>
    </source>
</evidence>
<dbReference type="InterPro" id="IPR050156">
    <property type="entry name" value="TC-AMP_synthase_SUA5"/>
</dbReference>
<evidence type="ECO:0000256" key="10">
    <source>
        <dbReference type="ARBA" id="ARBA00029774"/>
    </source>
</evidence>
<dbReference type="PANTHER" id="PTHR17490:SF16">
    <property type="entry name" value="THREONYLCARBAMOYL-AMP SYNTHASE"/>
    <property type="match status" value="1"/>
</dbReference>
<feature type="domain" description="YrdC-like" evidence="12">
    <location>
        <begin position="15"/>
        <end position="201"/>
    </location>
</feature>
<evidence type="ECO:0000256" key="3">
    <source>
        <dbReference type="ARBA" id="ARBA00012584"/>
    </source>
</evidence>
<evidence type="ECO:0000256" key="6">
    <source>
        <dbReference type="ARBA" id="ARBA00022694"/>
    </source>
</evidence>
<name>A0A7T0C2P5_9BACT</name>
<dbReference type="EC" id="2.7.7.87" evidence="3"/>
<gene>
    <name evidence="13" type="ORF">G3M78_08645</name>
</gene>
<reference evidence="14" key="1">
    <citation type="submission" date="2020-02" db="EMBL/GenBank/DDBJ databases">
        <title>Genomic and physiological characterization of two novel Nitrospinaceae genera.</title>
        <authorList>
            <person name="Mueller A.J."/>
            <person name="Jung M.-Y."/>
            <person name="Strachan C.R."/>
            <person name="Herbold C.W."/>
            <person name="Kirkegaard R.H."/>
            <person name="Daims H."/>
        </authorList>
    </citation>
    <scope>NUCLEOTIDE SEQUENCE [LARGE SCALE GENOMIC DNA]</scope>
</reference>
<dbReference type="InterPro" id="IPR006070">
    <property type="entry name" value="Sua5-like_dom"/>
</dbReference>
<keyword evidence="9" id="KW-0067">ATP-binding</keyword>
<dbReference type="InterPro" id="IPR017945">
    <property type="entry name" value="DHBP_synth_RibB-like_a/b_dom"/>
</dbReference>
<proteinExistence type="inferred from homology"/>
<protein>
    <recommendedName>
        <fullName evidence="10">L-threonylcarbamoyladenylate synthase</fullName>
        <ecNumber evidence="3">2.7.7.87</ecNumber>
    </recommendedName>
    <alternativeName>
        <fullName evidence="10">L-threonylcarbamoyladenylate synthase</fullName>
    </alternativeName>
</protein>
<organism evidence="13 14">
    <name type="scientific">Candidatus Nitrohelix vancouverensis</name>
    <dbReference type="NCBI Taxonomy" id="2705534"/>
    <lineage>
        <taxon>Bacteria</taxon>
        <taxon>Pseudomonadati</taxon>
        <taxon>Nitrospinota/Tectimicrobiota group</taxon>
        <taxon>Nitrospinota</taxon>
        <taxon>Nitrospinia</taxon>
        <taxon>Nitrospinales</taxon>
        <taxon>Nitrospinaceae</taxon>
        <taxon>Candidatus Nitrohelix</taxon>
    </lineage>
</organism>
<evidence type="ECO:0000256" key="11">
    <source>
        <dbReference type="ARBA" id="ARBA00048366"/>
    </source>
</evidence>
<dbReference type="Gene3D" id="3.90.870.10">
    <property type="entry name" value="DHBP synthase"/>
    <property type="match status" value="1"/>
</dbReference>
<keyword evidence="7" id="KW-0548">Nucleotidyltransferase</keyword>
<dbReference type="GO" id="GO:0003725">
    <property type="term" value="F:double-stranded RNA binding"/>
    <property type="evidence" value="ECO:0007669"/>
    <property type="project" value="InterPro"/>
</dbReference>
<comment type="subcellular location">
    <subcellularLocation>
        <location evidence="1">Cytoplasm</location>
    </subcellularLocation>
</comment>
<dbReference type="GO" id="GO:0006450">
    <property type="term" value="P:regulation of translational fidelity"/>
    <property type="evidence" value="ECO:0007669"/>
    <property type="project" value="TreeGrafter"/>
</dbReference>
<dbReference type="PROSITE" id="PS51163">
    <property type="entry name" value="YRDC"/>
    <property type="match status" value="1"/>
</dbReference>
<comment type="similarity">
    <text evidence="2">Belongs to the SUA5 family.</text>
</comment>
<evidence type="ECO:0000256" key="1">
    <source>
        <dbReference type="ARBA" id="ARBA00004496"/>
    </source>
</evidence>
<dbReference type="GO" id="GO:0005524">
    <property type="term" value="F:ATP binding"/>
    <property type="evidence" value="ECO:0007669"/>
    <property type="project" value="UniProtKB-KW"/>
</dbReference>
<evidence type="ECO:0000256" key="9">
    <source>
        <dbReference type="ARBA" id="ARBA00022840"/>
    </source>
</evidence>
<keyword evidence="8" id="KW-0547">Nucleotide-binding</keyword>
<dbReference type="EMBL" id="CP048620">
    <property type="protein sequence ID" value="QPJ65454.1"/>
    <property type="molecule type" value="Genomic_DNA"/>
</dbReference>
<dbReference type="GO" id="GO:0008033">
    <property type="term" value="P:tRNA processing"/>
    <property type="evidence" value="ECO:0007669"/>
    <property type="project" value="UniProtKB-KW"/>
</dbReference>
<dbReference type="PANTHER" id="PTHR17490">
    <property type="entry name" value="SUA5"/>
    <property type="match status" value="1"/>
</dbReference>
<dbReference type="SUPFAM" id="SSF55821">
    <property type="entry name" value="YrdC/RibB"/>
    <property type="match status" value="1"/>
</dbReference>
<evidence type="ECO:0000313" key="13">
    <source>
        <dbReference type="EMBL" id="QPJ65454.1"/>
    </source>
</evidence>
<dbReference type="GO" id="GO:0000049">
    <property type="term" value="F:tRNA binding"/>
    <property type="evidence" value="ECO:0007669"/>
    <property type="project" value="TreeGrafter"/>
</dbReference>
<sequence length="220" mass="23446">MSAQTTLLNNSDSLSGVMNELKTLVGNGGVIAFPTDTFYGLGVDPRQERAIERVFQVKQRPADKPLLVLISSLKQAEGLVKEIPSSAMKLIDRFWPGPLTLILPARDDLPRNLTAGTGKLGVRIPGNALTRQLLDGIACPLTAPSANTSGFPPPRSASEVEEQLGQQIDWILDGGLTPGDKESSIVDLTRDLPTLLRAGAVPTDDLESTLGHSLTMISAQ</sequence>
<dbReference type="GO" id="GO:0061710">
    <property type="term" value="F:L-threonylcarbamoyladenylate synthase"/>
    <property type="evidence" value="ECO:0007669"/>
    <property type="project" value="UniProtKB-EC"/>
</dbReference>
<keyword evidence="6" id="KW-0819">tRNA processing</keyword>
<dbReference type="Proteomes" id="UP000594464">
    <property type="component" value="Chromosome"/>
</dbReference>
<accession>A0A7T0C2P5</accession>
<evidence type="ECO:0000313" key="14">
    <source>
        <dbReference type="Proteomes" id="UP000594464"/>
    </source>
</evidence>
<evidence type="ECO:0000256" key="5">
    <source>
        <dbReference type="ARBA" id="ARBA00022679"/>
    </source>
</evidence>
<evidence type="ECO:0000259" key="12">
    <source>
        <dbReference type="PROSITE" id="PS51163"/>
    </source>
</evidence>
<evidence type="ECO:0000256" key="4">
    <source>
        <dbReference type="ARBA" id="ARBA00022490"/>
    </source>
</evidence>
<comment type="catalytic activity">
    <reaction evidence="11">
        <text>L-threonine + hydrogencarbonate + ATP = L-threonylcarbamoyladenylate + diphosphate + H2O</text>
        <dbReference type="Rhea" id="RHEA:36407"/>
        <dbReference type="ChEBI" id="CHEBI:15377"/>
        <dbReference type="ChEBI" id="CHEBI:17544"/>
        <dbReference type="ChEBI" id="CHEBI:30616"/>
        <dbReference type="ChEBI" id="CHEBI:33019"/>
        <dbReference type="ChEBI" id="CHEBI:57926"/>
        <dbReference type="ChEBI" id="CHEBI:73682"/>
        <dbReference type="EC" id="2.7.7.87"/>
    </reaction>
</comment>
<evidence type="ECO:0000256" key="2">
    <source>
        <dbReference type="ARBA" id="ARBA00007663"/>
    </source>
</evidence>
<dbReference type="KEGG" id="nva:G3M78_08645"/>
<dbReference type="NCBIfam" id="TIGR00057">
    <property type="entry name" value="L-threonylcarbamoyladenylate synthase"/>
    <property type="match status" value="1"/>
</dbReference>